<dbReference type="AlphaFoldDB" id="A0A0A9AML9"/>
<dbReference type="EMBL" id="GBRH01247750">
    <property type="protein sequence ID" value="JAD50145.1"/>
    <property type="molecule type" value="Transcribed_RNA"/>
</dbReference>
<reference evidence="1" key="2">
    <citation type="journal article" date="2015" name="Data Brief">
        <title>Shoot transcriptome of the giant reed, Arundo donax.</title>
        <authorList>
            <person name="Barrero R.A."/>
            <person name="Guerrero F.D."/>
            <person name="Moolhuijzen P."/>
            <person name="Goolsby J.A."/>
            <person name="Tidwell J."/>
            <person name="Bellgard S.E."/>
            <person name="Bellgard M.I."/>
        </authorList>
    </citation>
    <scope>NUCLEOTIDE SEQUENCE</scope>
    <source>
        <tissue evidence="1">Shoot tissue taken approximately 20 cm above the soil surface</tissue>
    </source>
</reference>
<name>A0A0A9AML9_ARUDO</name>
<reference evidence="1" key="1">
    <citation type="submission" date="2014-09" db="EMBL/GenBank/DDBJ databases">
        <authorList>
            <person name="Magalhaes I.L.F."/>
            <person name="Oliveira U."/>
            <person name="Santos F.R."/>
            <person name="Vidigal T.H.D.A."/>
            <person name="Brescovit A.D."/>
            <person name="Santos A.J."/>
        </authorList>
    </citation>
    <scope>NUCLEOTIDE SEQUENCE</scope>
    <source>
        <tissue evidence="1">Shoot tissue taken approximately 20 cm above the soil surface</tissue>
    </source>
</reference>
<evidence type="ECO:0000313" key="1">
    <source>
        <dbReference type="EMBL" id="JAD50145.1"/>
    </source>
</evidence>
<sequence length="39" mass="4213">MSAWFVRASISLGKIIDNLLVSRVQCLSSSCPPCWSGPC</sequence>
<protein>
    <submittedName>
        <fullName evidence="1">Uncharacterized protein</fullName>
    </submittedName>
</protein>
<organism evidence="1">
    <name type="scientific">Arundo donax</name>
    <name type="common">Giant reed</name>
    <name type="synonym">Donax arundinaceus</name>
    <dbReference type="NCBI Taxonomy" id="35708"/>
    <lineage>
        <taxon>Eukaryota</taxon>
        <taxon>Viridiplantae</taxon>
        <taxon>Streptophyta</taxon>
        <taxon>Embryophyta</taxon>
        <taxon>Tracheophyta</taxon>
        <taxon>Spermatophyta</taxon>
        <taxon>Magnoliopsida</taxon>
        <taxon>Liliopsida</taxon>
        <taxon>Poales</taxon>
        <taxon>Poaceae</taxon>
        <taxon>PACMAD clade</taxon>
        <taxon>Arundinoideae</taxon>
        <taxon>Arundineae</taxon>
        <taxon>Arundo</taxon>
    </lineage>
</organism>
<accession>A0A0A9AML9</accession>
<proteinExistence type="predicted"/>